<keyword evidence="5" id="KW-1279">T cell receptor</keyword>
<proteinExistence type="predicted"/>
<evidence type="ECO:0000256" key="3">
    <source>
        <dbReference type="ARBA" id="ARBA00023170"/>
    </source>
</evidence>
<dbReference type="GO" id="GO:0042101">
    <property type="term" value="C:T cell receptor complex"/>
    <property type="evidence" value="ECO:0007669"/>
    <property type="project" value="UniProtKB-KW"/>
</dbReference>
<dbReference type="SUPFAM" id="SSF48726">
    <property type="entry name" value="Immunoglobulin"/>
    <property type="match status" value="1"/>
</dbReference>
<keyword evidence="4" id="KW-0393">Immunoglobulin domain</keyword>
<dbReference type="InterPro" id="IPR013783">
    <property type="entry name" value="Ig-like_fold"/>
</dbReference>
<evidence type="ECO:0000256" key="4">
    <source>
        <dbReference type="ARBA" id="ARBA00023319"/>
    </source>
</evidence>
<evidence type="ECO:0000313" key="8">
    <source>
        <dbReference type="Proteomes" id="UP000287033"/>
    </source>
</evidence>
<accession>A0A401RSE2</accession>
<organism evidence="7 8">
    <name type="scientific">Chiloscyllium punctatum</name>
    <name type="common">Brownbanded bambooshark</name>
    <name type="synonym">Hemiscyllium punctatum</name>
    <dbReference type="NCBI Taxonomy" id="137246"/>
    <lineage>
        <taxon>Eukaryota</taxon>
        <taxon>Metazoa</taxon>
        <taxon>Chordata</taxon>
        <taxon>Craniata</taxon>
        <taxon>Vertebrata</taxon>
        <taxon>Chondrichthyes</taxon>
        <taxon>Elasmobranchii</taxon>
        <taxon>Galeomorphii</taxon>
        <taxon>Galeoidea</taxon>
        <taxon>Orectolobiformes</taxon>
        <taxon>Hemiscylliidae</taxon>
        <taxon>Chiloscyllium</taxon>
    </lineage>
</organism>
<dbReference type="EMBL" id="BEZZ01002038">
    <property type="protein sequence ID" value="GCC21064.1"/>
    <property type="molecule type" value="Genomic_DNA"/>
</dbReference>
<dbReference type="PANTHER" id="PTHR19367:SF18">
    <property type="entry name" value="T CELL RECEPTOR ALPHA VARIABLE 16"/>
    <property type="match status" value="1"/>
</dbReference>
<keyword evidence="5" id="KW-0391">Immunity</keyword>
<dbReference type="Pfam" id="PF07686">
    <property type="entry name" value="V-set"/>
    <property type="match status" value="1"/>
</dbReference>
<dbReference type="InterPro" id="IPR013106">
    <property type="entry name" value="Ig_V-set"/>
</dbReference>
<dbReference type="PANTHER" id="PTHR19367">
    <property type="entry name" value="T-CELL RECEPTOR ALPHA CHAIN V REGION"/>
    <property type="match status" value="1"/>
</dbReference>
<evidence type="ECO:0000259" key="6">
    <source>
        <dbReference type="PROSITE" id="PS50835"/>
    </source>
</evidence>
<dbReference type="OMA" id="VAMECHY"/>
<evidence type="ECO:0000256" key="5">
    <source>
        <dbReference type="ARBA" id="ARBA00043266"/>
    </source>
</evidence>
<dbReference type="SMART" id="SM00406">
    <property type="entry name" value="IGv"/>
    <property type="match status" value="1"/>
</dbReference>
<gene>
    <name evidence="7" type="ORF">chiPu_0019531</name>
</gene>
<protein>
    <recommendedName>
        <fullName evidence="6">Ig-like domain-containing protein</fullName>
    </recommendedName>
</protein>
<name>A0A401RSE2_CHIPU</name>
<dbReference type="STRING" id="137246.A0A401RSE2"/>
<dbReference type="OrthoDB" id="9945523at2759"/>
<keyword evidence="1" id="KW-0732">Signal</keyword>
<feature type="domain" description="Ig-like" evidence="6">
    <location>
        <begin position="24"/>
        <end position="123"/>
    </location>
</feature>
<keyword evidence="2" id="KW-1064">Adaptive immunity</keyword>
<keyword evidence="8" id="KW-1185">Reference proteome</keyword>
<evidence type="ECO:0000313" key="7">
    <source>
        <dbReference type="EMBL" id="GCC21064.1"/>
    </source>
</evidence>
<dbReference type="InterPro" id="IPR051287">
    <property type="entry name" value="TCR_variable_region"/>
</dbReference>
<dbReference type="Gene3D" id="2.60.40.10">
    <property type="entry name" value="Immunoglobulins"/>
    <property type="match status" value="1"/>
</dbReference>
<sequence length="123" mass="13665">MLWRTSVATKALLQEAEGDLSHADSVTQSLASELRTEGEAVKITCTNDTTLSSYVLLWYRQHPGTQPEYVLSKATGGSVSKAEFATDRFSVDLQTSKKFTSLKIARLDMTDAVVYYCAFWNSQ</sequence>
<dbReference type="InterPro" id="IPR036179">
    <property type="entry name" value="Ig-like_dom_sf"/>
</dbReference>
<evidence type="ECO:0000256" key="1">
    <source>
        <dbReference type="ARBA" id="ARBA00022729"/>
    </source>
</evidence>
<dbReference type="AlphaFoldDB" id="A0A401RSE2"/>
<reference evidence="7 8" key="1">
    <citation type="journal article" date="2018" name="Nat. Ecol. Evol.">
        <title>Shark genomes provide insights into elasmobranch evolution and the origin of vertebrates.</title>
        <authorList>
            <person name="Hara Y"/>
            <person name="Yamaguchi K"/>
            <person name="Onimaru K"/>
            <person name="Kadota M"/>
            <person name="Koyanagi M"/>
            <person name="Keeley SD"/>
            <person name="Tatsumi K"/>
            <person name="Tanaka K"/>
            <person name="Motone F"/>
            <person name="Kageyama Y"/>
            <person name="Nozu R"/>
            <person name="Adachi N"/>
            <person name="Nishimura O"/>
            <person name="Nakagawa R"/>
            <person name="Tanegashima C"/>
            <person name="Kiyatake I"/>
            <person name="Matsumoto R"/>
            <person name="Murakumo K"/>
            <person name="Nishida K"/>
            <person name="Terakita A"/>
            <person name="Kuratani S"/>
            <person name="Sato K"/>
            <person name="Hyodo S Kuraku.S."/>
        </authorList>
    </citation>
    <scope>NUCLEOTIDE SEQUENCE [LARGE SCALE GENOMIC DNA]</scope>
</reference>
<dbReference type="InterPro" id="IPR007110">
    <property type="entry name" value="Ig-like_dom"/>
</dbReference>
<dbReference type="GO" id="GO:0002250">
    <property type="term" value="P:adaptive immune response"/>
    <property type="evidence" value="ECO:0007669"/>
    <property type="project" value="UniProtKB-KW"/>
</dbReference>
<evidence type="ECO:0000256" key="2">
    <source>
        <dbReference type="ARBA" id="ARBA00023130"/>
    </source>
</evidence>
<keyword evidence="3" id="KW-0675">Receptor</keyword>
<dbReference type="Proteomes" id="UP000287033">
    <property type="component" value="Unassembled WGS sequence"/>
</dbReference>
<dbReference type="PROSITE" id="PS50835">
    <property type="entry name" value="IG_LIKE"/>
    <property type="match status" value="1"/>
</dbReference>
<comment type="caution">
    <text evidence="7">The sequence shown here is derived from an EMBL/GenBank/DDBJ whole genome shotgun (WGS) entry which is preliminary data.</text>
</comment>